<dbReference type="EC" id="5.1.3.1" evidence="7 10"/>
<evidence type="ECO:0000256" key="14">
    <source>
        <dbReference type="PIRSR" id="PIRSR001461-3"/>
    </source>
</evidence>
<dbReference type="FunFam" id="3.20.20.70:FF:000004">
    <property type="entry name" value="Ribulose-phosphate 3-epimerase"/>
    <property type="match status" value="1"/>
</dbReference>
<evidence type="ECO:0000256" key="7">
    <source>
        <dbReference type="ARBA" id="ARBA00013188"/>
    </source>
</evidence>
<feature type="binding site" evidence="10 14">
    <location>
        <begin position="208"/>
        <end position="209"/>
    </location>
    <ligand>
        <name>substrate</name>
    </ligand>
</feature>
<dbReference type="GO" id="GO:0005737">
    <property type="term" value="C:cytoplasm"/>
    <property type="evidence" value="ECO:0007669"/>
    <property type="project" value="UniProtKB-ARBA"/>
</dbReference>
<evidence type="ECO:0000256" key="4">
    <source>
        <dbReference type="ARBA" id="ARBA00001947"/>
    </source>
</evidence>
<comment type="function">
    <text evidence="10">Catalyzes the reversible epimerization of D-ribulose 5-phosphate to D-xylulose 5-phosphate.</text>
</comment>
<dbReference type="Gene3D" id="3.20.20.70">
    <property type="entry name" value="Aldolase class I"/>
    <property type="match status" value="1"/>
</dbReference>
<feature type="binding site" evidence="14">
    <location>
        <position position="188"/>
    </location>
    <ligand>
        <name>substrate</name>
    </ligand>
</feature>
<dbReference type="NCBIfam" id="TIGR01163">
    <property type="entry name" value="rpe"/>
    <property type="match status" value="1"/>
</dbReference>
<keyword evidence="9 10" id="KW-0413">Isomerase</keyword>
<dbReference type="Pfam" id="PF00834">
    <property type="entry name" value="Ribul_P_3_epim"/>
    <property type="match status" value="1"/>
</dbReference>
<comment type="catalytic activity">
    <reaction evidence="1 10 11">
        <text>D-ribulose 5-phosphate = D-xylulose 5-phosphate</text>
        <dbReference type="Rhea" id="RHEA:13677"/>
        <dbReference type="ChEBI" id="CHEBI:57737"/>
        <dbReference type="ChEBI" id="CHEBI:58121"/>
        <dbReference type="EC" id="5.1.3.1"/>
    </reaction>
</comment>
<dbReference type="GO" id="GO:0046872">
    <property type="term" value="F:metal ion binding"/>
    <property type="evidence" value="ECO:0007669"/>
    <property type="project" value="UniProtKB-UniRule"/>
</dbReference>
<dbReference type="PROSITE" id="PS01086">
    <property type="entry name" value="RIBUL_P_3_EPIMER_2"/>
    <property type="match status" value="1"/>
</dbReference>
<gene>
    <name evidence="10" type="primary">rpe</name>
    <name evidence="15" type="ORF">AAJCM20276_22910</name>
</gene>
<feature type="active site" description="Proton donor" evidence="10 12">
    <location>
        <position position="186"/>
    </location>
</feature>
<feature type="active site" description="Proton acceptor" evidence="10 12">
    <location>
        <position position="46"/>
    </location>
</feature>
<proteinExistence type="inferred from homology"/>
<comment type="cofactor">
    <cofactor evidence="3">
        <name>Co(2+)</name>
        <dbReference type="ChEBI" id="CHEBI:48828"/>
    </cofactor>
</comment>
<dbReference type="InterPro" id="IPR000056">
    <property type="entry name" value="Ribul_P_3_epim-like"/>
</dbReference>
<feature type="binding site" evidence="10 13">
    <location>
        <position position="186"/>
    </location>
    <ligand>
        <name>a divalent metal cation</name>
        <dbReference type="ChEBI" id="CHEBI:60240"/>
    </ligand>
</feature>
<organism evidence="15 16">
    <name type="scientific">Acetobacter aceti</name>
    <dbReference type="NCBI Taxonomy" id="435"/>
    <lineage>
        <taxon>Bacteria</taxon>
        <taxon>Pseudomonadati</taxon>
        <taxon>Pseudomonadota</taxon>
        <taxon>Alphaproteobacteria</taxon>
        <taxon>Acetobacterales</taxon>
        <taxon>Acetobacteraceae</taxon>
        <taxon>Acetobacter</taxon>
        <taxon>Acetobacter subgen. Acetobacter</taxon>
    </lineage>
</organism>
<reference evidence="15 16" key="1">
    <citation type="submission" date="2020-07" db="EMBL/GenBank/DDBJ databases">
        <title>Complete Genome Sequence of an acetic acid bacterium, Acetobacter aceti JCM20276.</title>
        <authorList>
            <person name="Hirose Y."/>
            <person name="Mihara H."/>
        </authorList>
    </citation>
    <scope>NUCLEOTIDE SEQUENCE [LARGE SCALE GENOMIC DNA]</scope>
    <source>
        <strain evidence="15 16">JCM20276</strain>
    </source>
</reference>
<keyword evidence="13" id="KW-0464">Manganese</keyword>
<dbReference type="HAMAP" id="MF_02227">
    <property type="entry name" value="RPE"/>
    <property type="match status" value="1"/>
</dbReference>
<comment type="cofactor">
    <cofactor evidence="5">
        <name>Fe(2+)</name>
        <dbReference type="ChEBI" id="CHEBI:29033"/>
    </cofactor>
</comment>
<feature type="binding site" evidence="10 14">
    <location>
        <begin position="153"/>
        <end position="156"/>
    </location>
    <ligand>
        <name>substrate</name>
    </ligand>
</feature>
<keyword evidence="13" id="KW-0862">Zinc</keyword>
<dbReference type="CDD" id="cd00429">
    <property type="entry name" value="RPE"/>
    <property type="match status" value="1"/>
</dbReference>
<evidence type="ECO:0000256" key="11">
    <source>
        <dbReference type="PIRNR" id="PIRNR001461"/>
    </source>
</evidence>
<feature type="binding site" evidence="10 13">
    <location>
        <position position="44"/>
    </location>
    <ligand>
        <name>a divalent metal cation</name>
        <dbReference type="ChEBI" id="CHEBI:60240"/>
    </ligand>
</feature>
<evidence type="ECO:0000256" key="9">
    <source>
        <dbReference type="ARBA" id="ARBA00023235"/>
    </source>
</evidence>
<dbReference type="InterPro" id="IPR011060">
    <property type="entry name" value="RibuloseP-bd_barrel"/>
</dbReference>
<feature type="binding site" evidence="10 13">
    <location>
        <position position="46"/>
    </location>
    <ligand>
        <name>a divalent metal cation</name>
        <dbReference type="ChEBI" id="CHEBI:60240"/>
    </ligand>
</feature>
<evidence type="ECO:0000313" key="16">
    <source>
        <dbReference type="Proteomes" id="UP000515220"/>
    </source>
</evidence>
<comment type="pathway">
    <text evidence="10">Carbohydrate degradation.</text>
</comment>
<evidence type="ECO:0000256" key="1">
    <source>
        <dbReference type="ARBA" id="ARBA00001782"/>
    </source>
</evidence>
<dbReference type="GO" id="GO:0019323">
    <property type="term" value="P:pentose catabolic process"/>
    <property type="evidence" value="ECO:0007669"/>
    <property type="project" value="UniProtKB-UniRule"/>
</dbReference>
<comment type="cofactor">
    <cofactor evidence="2">
        <name>Mn(2+)</name>
        <dbReference type="ChEBI" id="CHEBI:29035"/>
    </cofactor>
</comment>
<comment type="similarity">
    <text evidence="6 10 11">Belongs to the ribulose-phosphate 3-epimerase family.</text>
</comment>
<evidence type="ECO:0000256" key="13">
    <source>
        <dbReference type="PIRSR" id="PIRSR001461-2"/>
    </source>
</evidence>
<protein>
    <recommendedName>
        <fullName evidence="7 10">Ribulose-phosphate 3-epimerase</fullName>
        <ecNumber evidence="7 10">5.1.3.1</ecNumber>
    </recommendedName>
</protein>
<dbReference type="PANTHER" id="PTHR11749">
    <property type="entry name" value="RIBULOSE-5-PHOSPHATE-3-EPIMERASE"/>
    <property type="match status" value="1"/>
</dbReference>
<dbReference type="GO" id="GO:0004750">
    <property type="term" value="F:D-ribulose-phosphate 3-epimerase activity"/>
    <property type="evidence" value="ECO:0007669"/>
    <property type="project" value="UniProtKB-UniRule"/>
</dbReference>
<feature type="binding site" evidence="10 13">
    <location>
        <position position="77"/>
    </location>
    <ligand>
        <name>a divalent metal cation</name>
        <dbReference type="ChEBI" id="CHEBI:60240"/>
    </ligand>
</feature>
<evidence type="ECO:0000313" key="15">
    <source>
        <dbReference type="EMBL" id="BCI67667.1"/>
    </source>
</evidence>
<sequence length="228" mass="23907">MFADNEAMTSISSPLIAPSILAADFARLGEEVAAIEKAGADWVHLDVMDGHFVPNISFGPAIVKALRPHSKLPFDVHLMIEPVAPYLEAFASAGADHITVHAEAGPHLHRSLQAIQAFGVKAGVSLCPATPPEALSEVLDMVDLILVMSVNPGFGGQKFLHSQLRKISTLRGMIKSSGKSIRLAVDGGIDPETAPLATAAGADVLIAGSAVYGREDYAAAIRALRNSN</sequence>
<feature type="binding site" evidence="10">
    <location>
        <begin position="186"/>
        <end position="188"/>
    </location>
    <ligand>
        <name>substrate</name>
    </ligand>
</feature>
<dbReference type="NCBIfam" id="NF004076">
    <property type="entry name" value="PRK05581.1-4"/>
    <property type="match status" value="1"/>
</dbReference>
<feature type="binding site" evidence="10 14">
    <location>
        <position position="77"/>
    </location>
    <ligand>
        <name>substrate</name>
    </ligand>
</feature>
<evidence type="ECO:0000256" key="10">
    <source>
        <dbReference type="HAMAP-Rule" id="MF_02227"/>
    </source>
</evidence>
<evidence type="ECO:0000256" key="2">
    <source>
        <dbReference type="ARBA" id="ARBA00001936"/>
    </source>
</evidence>
<comment type="cofactor">
    <cofactor evidence="4">
        <name>Zn(2+)</name>
        <dbReference type="ChEBI" id="CHEBI:29105"/>
    </cofactor>
</comment>
<dbReference type="EMBL" id="AP023326">
    <property type="protein sequence ID" value="BCI67667.1"/>
    <property type="molecule type" value="Genomic_DNA"/>
</dbReference>
<evidence type="ECO:0000256" key="12">
    <source>
        <dbReference type="PIRSR" id="PIRSR001461-1"/>
    </source>
</evidence>
<dbReference type="SUPFAM" id="SSF51366">
    <property type="entry name" value="Ribulose-phoshate binding barrel"/>
    <property type="match status" value="1"/>
</dbReference>
<dbReference type="InterPro" id="IPR026019">
    <property type="entry name" value="Ribul_P_3_epim"/>
</dbReference>
<keyword evidence="10 11" id="KW-0119">Carbohydrate metabolism</keyword>
<name>A0A6S6PFC6_ACEAC</name>
<feature type="binding site" evidence="10 14">
    <location>
        <position position="19"/>
    </location>
    <ligand>
        <name>substrate</name>
    </ligand>
</feature>
<evidence type="ECO:0000256" key="3">
    <source>
        <dbReference type="ARBA" id="ARBA00001941"/>
    </source>
</evidence>
<dbReference type="GO" id="GO:0006098">
    <property type="term" value="P:pentose-phosphate shunt"/>
    <property type="evidence" value="ECO:0007669"/>
    <property type="project" value="UniProtKB-UniRule"/>
</dbReference>
<keyword evidence="13" id="KW-0170">Cobalt</keyword>
<dbReference type="AlphaFoldDB" id="A0A6S6PFC6"/>
<evidence type="ECO:0000256" key="5">
    <source>
        <dbReference type="ARBA" id="ARBA00001954"/>
    </source>
</evidence>
<dbReference type="InterPro" id="IPR013785">
    <property type="entry name" value="Aldolase_TIM"/>
</dbReference>
<comment type="cofactor">
    <cofactor evidence="10 13">
        <name>a divalent metal cation</name>
        <dbReference type="ChEBI" id="CHEBI:60240"/>
    </cofactor>
    <text evidence="10 13">Binds 1 divalent metal cation per subunit.</text>
</comment>
<dbReference type="PIRSF" id="PIRSF001461">
    <property type="entry name" value="RPE"/>
    <property type="match status" value="1"/>
</dbReference>
<evidence type="ECO:0000256" key="6">
    <source>
        <dbReference type="ARBA" id="ARBA00009541"/>
    </source>
</evidence>
<dbReference type="PROSITE" id="PS01085">
    <property type="entry name" value="RIBUL_P_3_EPIMER_1"/>
    <property type="match status" value="1"/>
</dbReference>
<dbReference type="Proteomes" id="UP000515220">
    <property type="component" value="Chromosome"/>
</dbReference>
<evidence type="ECO:0000256" key="8">
    <source>
        <dbReference type="ARBA" id="ARBA00022723"/>
    </source>
</evidence>
<keyword evidence="8 10" id="KW-0479">Metal-binding</keyword>
<accession>A0A6S6PFC6</accession>